<name>A0ABY9FG64_9PSED</name>
<dbReference type="PANTHER" id="PTHR48051">
    <property type="match status" value="1"/>
</dbReference>
<dbReference type="PROSITE" id="PS51450">
    <property type="entry name" value="LRR"/>
    <property type="match status" value="1"/>
</dbReference>
<dbReference type="Gene3D" id="1.20.58.360">
    <property type="entry name" value="Shigella T3SS effector IpaH defines"/>
    <property type="match status" value="1"/>
</dbReference>
<evidence type="ECO:0000313" key="8">
    <source>
        <dbReference type="EMBL" id="WLH01893.1"/>
    </source>
</evidence>
<dbReference type="Proteomes" id="UP001224838">
    <property type="component" value="Chromosome"/>
</dbReference>
<dbReference type="InterPro" id="IPR046673">
    <property type="entry name" value="ToxA_N"/>
</dbReference>
<dbReference type="EMBL" id="CP117451">
    <property type="protein sequence ID" value="WLH01893.1"/>
    <property type="molecule type" value="Genomic_DNA"/>
</dbReference>
<evidence type="ECO:0000256" key="3">
    <source>
        <dbReference type="ARBA" id="ARBA00022614"/>
    </source>
</evidence>
<gene>
    <name evidence="8" type="ORF">PSH92_03185</name>
</gene>
<dbReference type="SUPFAM" id="SSF52058">
    <property type="entry name" value="L domain-like"/>
    <property type="match status" value="1"/>
</dbReference>
<dbReference type="Pfam" id="PF14496">
    <property type="entry name" value="NEL"/>
    <property type="match status" value="1"/>
</dbReference>
<keyword evidence="3" id="KW-0433">Leucine-rich repeat</keyword>
<evidence type="ECO:0000256" key="4">
    <source>
        <dbReference type="ARBA" id="ARBA00022737"/>
    </source>
</evidence>
<evidence type="ECO:0000256" key="6">
    <source>
        <dbReference type="PROSITE-ProRule" id="PRU01398"/>
    </source>
</evidence>
<keyword evidence="6" id="KW-0832">Ubl conjugation</keyword>
<comment type="similarity">
    <text evidence="6">Belongs to the LRR-containing bacterial E3 ligase family.</text>
</comment>
<keyword evidence="4" id="KW-0677">Repeat</keyword>
<dbReference type="InterPro" id="IPR001611">
    <property type="entry name" value="Leu-rich_rpt"/>
</dbReference>
<evidence type="ECO:0000256" key="1">
    <source>
        <dbReference type="ARBA" id="ARBA00000900"/>
    </source>
</evidence>
<dbReference type="InterPro" id="IPR003591">
    <property type="entry name" value="Leu-rich_rpt_typical-subtyp"/>
</dbReference>
<proteinExistence type="inferred from homology"/>
<keyword evidence="9" id="KW-1185">Reference proteome</keyword>
<keyword evidence="6" id="KW-0964">Secreted</keyword>
<dbReference type="InterPro" id="IPR029487">
    <property type="entry name" value="NEL_dom"/>
</dbReference>
<comment type="PTM">
    <text evidence="6">Ubiquitinated in the presence of host E1 ubiquitin-activating enzyme, E2 ubiquitin-conjugating enzyme and ubiquitin.</text>
</comment>
<feature type="domain" description="NEL" evidence="7">
    <location>
        <begin position="1368"/>
        <end position="1674"/>
    </location>
</feature>
<sequence>MPGFTPRFAIPQGEHFDLLKARIPGWYSGAIVQRQQELSDHELTLPHWYAKASPDLWNSLKDSHSRYRERLNQVDNRLGNIQDIRAFAEPLLEQAILDEFGFALNVNEVYFVRKYGRKTRDDFFGALVLDSEGGHFDRYEYRGTSLLEAALANFAPEEARKPACADCNLITAVRPFLGGAVVPSTDAVRAGALSIAPEAFAKLCRTLDLGRQYQEHINAVLRPDDSKTYNPLDHSLEEYHRQGLALSIQIARAKADISPTVYQMLQQVAEGASDVTLDGQAVRFTSLKVFDIELAGPLLIGPDLENSRRVVPVVAYLPGDPEHPLKAYASSADFMAELRRRLHSGAYRRFFSRFVPLRQQGAFFRQFKHLYQISPTADDQADFPLKSSLRNLPMGTEPIPGDLWGSLRLRQIEKIQADARAVAVPTGDEDKKARLARLDSYLDAVVDVFNLAAFVVPGLGPLMLTVGAVQMFNEAFEGIEAFERGETREMWAHFSSVALNTAFVATGAAVLPHIRWSSTVDQLEPVQLANGESRLWRPDLSVYQSELQPPAASSPDSQGLYRVENQQVLPLGEQRFEVQQDPQTLRYRIRHPSRPQAYQPELTHNGSGAWHHELEQPRTWEGPTLMRRLGHGVKDFSDAELEQIRLASATPQDVLRRLHVEGEPVPALLTDTLGRFDLCRQIDTFIGQLQSEEPLGHDLAEPMLHLLTQYGPWPRGLKLKIVDGAGRTRWEYVRPSEGETPVREASLTEAKVRTPALLKNLIEAVDAAGVDLLATASPPIAKAHMDARVRHLRQALAETAVNEKVQLLNDYYALGETRGDPRVALIKSRFPSVPATAIEQVITLAGTEELQQMAAWDFADANQTKPIPLRIAEELRHFQRVVRLNRAYEGLYQDALVTADTPRLVLATLETLPGWSGTLRIELREAVVSGTLIDSIGPQNAAQTKVVVRDDERYQAFDDNGNELSHWGSLFDALQHALPDAERRAMARPSIHHGDLLKEAVGASPVDRDALARRLKMPALKPAFKSPMRLASGQVGYPLGGLRDWLGLGRTAESRVLELYPSYTAAQTDALLRALGDGAVRELQRRNVELKMLRRDLDRWVATLGWRDVGNHPTVVPQTIRQVMAEQIERCWRRQTRLVVAADLRTIGYELDLSGLDIGALPELTADFSHVGVLKLRDMGLTLHHCESFLSGFSSIRRLDLSRNRLIDIPRALEGMRDLETLQLEANRIGLTPRSVDILQGLTRLRNFDLDNNPLGRLPDFSRLPDLERLNLKNTGITAWPTGLRDQPLELIDLRDNGLTQVPDHLLDPPAERAHATARLNRVTLLQGNPLSEVVQQRLRDYWVTVLQTRPEWAVLRLPEAFGFSASVGPSNMQQWLLNLPAGQLADKRAVWQSLADEPQSGEFFELLHRLAKSYQSLKDYPDLQARVWQMLDAMGRSTELRDELFDLAGQPACEDRAALSFSYLEIRLMIHNARALAVGTDEAATLFQLAKGLFRLDEVERIALQDIQRRRDAINARTDLTNDQKIENLALIEEVEVRLAYRAGLKDRLGLPGQPAGGVFLTLGDVSPDMLDAAANQVLELDDSPQQFQSLVGRDFWIDYLKQQHGAAFQALNDTLIANQIELDEAKAAGTLEEADYVSQSETLGLQHKIKEAELVQALTRTELDALPESTDL</sequence>
<keyword evidence="6" id="KW-1035">Host cytoplasm</keyword>
<dbReference type="Gene3D" id="3.80.10.10">
    <property type="entry name" value="Ribonuclease Inhibitor"/>
    <property type="match status" value="1"/>
</dbReference>
<evidence type="ECO:0000256" key="2">
    <source>
        <dbReference type="ARBA" id="ARBA00012483"/>
    </source>
</evidence>
<keyword evidence="6" id="KW-0833">Ubl conjugation pathway</keyword>
<reference evidence="8 9" key="1">
    <citation type="submission" date="2023-02" db="EMBL/GenBank/DDBJ databases">
        <title>Evolution of Hrp T3SS in non-pathogenic Pseudomonas fluorescens.</title>
        <authorList>
            <person name="Liao K."/>
            <person name="Wei H."/>
            <person name="Gu Y."/>
        </authorList>
    </citation>
    <scope>NUCLEOTIDE SEQUENCE [LARGE SCALE GENOMIC DNA]</scope>
    <source>
        <strain evidence="8 9">FP2034</strain>
    </source>
</reference>
<evidence type="ECO:0000259" key="7">
    <source>
        <dbReference type="PROSITE" id="PS52053"/>
    </source>
</evidence>
<dbReference type="InterPro" id="IPR050216">
    <property type="entry name" value="LRR_domain-containing"/>
</dbReference>
<keyword evidence="6" id="KW-0808">Transferase</keyword>
<evidence type="ECO:0000313" key="9">
    <source>
        <dbReference type="Proteomes" id="UP001224838"/>
    </source>
</evidence>
<dbReference type="Gene3D" id="1.20.1270.130">
    <property type="entry name" value="Shigella T3SS effector IpaH domain"/>
    <property type="match status" value="1"/>
</dbReference>
<evidence type="ECO:0000256" key="5">
    <source>
        <dbReference type="ARBA" id="ARBA00023026"/>
    </source>
</evidence>
<dbReference type="Pfam" id="PF20178">
    <property type="entry name" value="ToxA_N"/>
    <property type="match status" value="1"/>
</dbReference>
<dbReference type="PANTHER" id="PTHR48051:SF1">
    <property type="entry name" value="RAS SUPPRESSOR PROTEIN 1"/>
    <property type="match status" value="1"/>
</dbReference>
<dbReference type="RefSeq" id="WP_305469507.1">
    <property type="nucleotide sequence ID" value="NZ_CP117451.1"/>
</dbReference>
<dbReference type="PROSITE" id="PS52053">
    <property type="entry name" value="NEL"/>
    <property type="match status" value="1"/>
</dbReference>
<accession>A0ABY9FG64</accession>
<feature type="active site" description="Glycyl thioester intermediate" evidence="6">
    <location>
        <position position="1454"/>
    </location>
</feature>
<dbReference type="SMART" id="SM00369">
    <property type="entry name" value="LRR_TYP"/>
    <property type="match status" value="4"/>
</dbReference>
<dbReference type="InterPro" id="IPR032675">
    <property type="entry name" value="LRR_dom_sf"/>
</dbReference>
<comment type="catalytic activity">
    <reaction evidence="1">
        <text>S-ubiquitinyl-[E2 ubiquitin-conjugating enzyme]-L-cysteine + [acceptor protein]-L-lysine = [E2 ubiquitin-conjugating enzyme]-L-cysteine + N(6)-ubiquitinyl-[acceptor protein]-L-lysine.</text>
        <dbReference type="EC" id="2.3.2.27"/>
    </reaction>
</comment>
<dbReference type="EC" id="2.3.2.27" evidence="2"/>
<keyword evidence="5" id="KW-0843">Virulence</keyword>
<organism evidence="8 9">
    <name type="scientific">Pseudomonas beijingensis</name>
    <dbReference type="NCBI Taxonomy" id="2954101"/>
    <lineage>
        <taxon>Bacteria</taxon>
        <taxon>Pseudomonadati</taxon>
        <taxon>Pseudomonadota</taxon>
        <taxon>Gammaproteobacteria</taxon>
        <taxon>Pseudomonadales</taxon>
        <taxon>Pseudomonadaceae</taxon>
        <taxon>Pseudomonas</taxon>
    </lineage>
</organism>
<protein>
    <recommendedName>
        <fullName evidence="2">RING-type E3 ubiquitin transferase</fullName>
        <ecNumber evidence="2">2.3.2.27</ecNumber>
    </recommendedName>
</protein>